<feature type="domain" description="ATP-grasp" evidence="2">
    <location>
        <begin position="105"/>
        <end position="365"/>
    </location>
</feature>
<protein>
    <recommendedName>
        <fullName evidence="2">ATP-grasp domain-containing protein</fullName>
    </recommendedName>
</protein>
<dbReference type="Gene3D" id="3.30.1490.20">
    <property type="entry name" value="ATP-grasp fold, A domain"/>
    <property type="match status" value="1"/>
</dbReference>
<keyword evidence="1" id="KW-0547">Nucleotide-binding</keyword>
<dbReference type="InterPro" id="IPR013815">
    <property type="entry name" value="ATP_grasp_subdomain_1"/>
</dbReference>
<reference evidence="4" key="1">
    <citation type="journal article" date="2019" name="Int. J. Syst. Evol. Microbiol.">
        <title>The Global Catalogue of Microorganisms (GCM) 10K type strain sequencing project: providing services to taxonomists for standard genome sequencing and annotation.</title>
        <authorList>
            <consortium name="The Broad Institute Genomics Platform"/>
            <consortium name="The Broad Institute Genome Sequencing Center for Infectious Disease"/>
            <person name="Wu L."/>
            <person name="Ma J."/>
        </authorList>
    </citation>
    <scope>NUCLEOTIDE SEQUENCE [LARGE SCALE GENOMIC DNA]</scope>
    <source>
        <strain evidence="4">JCM 19129</strain>
    </source>
</reference>
<dbReference type="SUPFAM" id="SSF56059">
    <property type="entry name" value="Glutathione synthetase ATP-binding domain-like"/>
    <property type="match status" value="1"/>
</dbReference>
<evidence type="ECO:0000259" key="2">
    <source>
        <dbReference type="PROSITE" id="PS50975"/>
    </source>
</evidence>
<evidence type="ECO:0000313" key="3">
    <source>
        <dbReference type="EMBL" id="GAA4910198.1"/>
    </source>
</evidence>
<accession>A0ABP9FN69</accession>
<comment type="caution">
    <text evidence="3">The sequence shown here is derived from an EMBL/GenBank/DDBJ whole genome shotgun (WGS) entry which is preliminary data.</text>
</comment>
<name>A0ABP9FN69_9MICC</name>
<evidence type="ECO:0000256" key="1">
    <source>
        <dbReference type="PROSITE-ProRule" id="PRU00409"/>
    </source>
</evidence>
<dbReference type="Proteomes" id="UP001500368">
    <property type="component" value="Unassembled WGS sequence"/>
</dbReference>
<organism evidence="3 4">
    <name type="scientific">Nesterenkonia rhizosphaerae</name>
    <dbReference type="NCBI Taxonomy" id="1348272"/>
    <lineage>
        <taxon>Bacteria</taxon>
        <taxon>Bacillati</taxon>
        <taxon>Actinomycetota</taxon>
        <taxon>Actinomycetes</taxon>
        <taxon>Micrococcales</taxon>
        <taxon>Micrococcaceae</taxon>
        <taxon>Nesterenkonia</taxon>
    </lineage>
</organism>
<evidence type="ECO:0000313" key="4">
    <source>
        <dbReference type="Proteomes" id="UP001500368"/>
    </source>
</evidence>
<keyword evidence="1" id="KW-0067">ATP-binding</keyword>
<dbReference type="EMBL" id="BAABLW010000001">
    <property type="protein sequence ID" value="GAA4910198.1"/>
    <property type="molecule type" value="Genomic_DNA"/>
</dbReference>
<dbReference type="PROSITE" id="PS50975">
    <property type="entry name" value="ATP_GRASP"/>
    <property type="match status" value="1"/>
</dbReference>
<proteinExistence type="predicted"/>
<sequence length="365" mass="39920">MTRHATSSPAEQRHTSAVEDFIRDAVEPRRSELNTWEKPLGSRGILIVDARKRRKVTATKLTPPNALPAYVLTRSGKTIGGIDGKYTTLVSHQARQATHSRQRLRQYLMASGVPVQSSKVFQHSQDQAAHRHSAAINGPTVIRPTARRAQQAGTSIVQDPAQFEFAWAKALRALDNLRLVDRQIDVEPHTRGLLLRIYVVGEKAAAAVVRVPLYVTGDGQTSTQGLLEQELRRREQCGYLKEQLPTLDEEFISGLTVSPDYVPHEGSLQVLQPLADLHGGGGLSIDVLEVVAPGLLDLSVNAMWAFPGLSATAVDIITPSLDSADEAVVLDVDPGADLSEFIYPAYGRERRVGVAILDQMLSQRP</sequence>
<gene>
    <name evidence="3" type="ORF">GCM10025790_00130</name>
</gene>
<keyword evidence="4" id="KW-1185">Reference proteome</keyword>
<dbReference type="InterPro" id="IPR011761">
    <property type="entry name" value="ATP-grasp"/>
</dbReference>